<feature type="chain" id="PRO_5015152601" description="non-specific serine/threonine protein kinase" evidence="7">
    <location>
        <begin position="23"/>
        <end position="274"/>
    </location>
</feature>
<organism evidence="10 11">
    <name type="scientific">Trema orientale</name>
    <name type="common">Charcoal tree</name>
    <name type="synonym">Celtis orientalis</name>
    <dbReference type="NCBI Taxonomy" id="63057"/>
    <lineage>
        <taxon>Eukaryota</taxon>
        <taxon>Viridiplantae</taxon>
        <taxon>Streptophyta</taxon>
        <taxon>Embryophyta</taxon>
        <taxon>Tracheophyta</taxon>
        <taxon>Spermatophyta</taxon>
        <taxon>Magnoliopsida</taxon>
        <taxon>eudicotyledons</taxon>
        <taxon>Gunneridae</taxon>
        <taxon>Pentapetalae</taxon>
        <taxon>rosids</taxon>
        <taxon>fabids</taxon>
        <taxon>Rosales</taxon>
        <taxon>Cannabaceae</taxon>
        <taxon>Trema</taxon>
    </lineage>
</organism>
<dbReference type="InterPro" id="IPR032872">
    <property type="entry name" value="WAK_assoc_C"/>
</dbReference>
<dbReference type="GO" id="GO:0004674">
    <property type="term" value="F:protein serine/threonine kinase activity"/>
    <property type="evidence" value="ECO:0007669"/>
    <property type="project" value="UniProtKB-EC"/>
</dbReference>
<evidence type="ECO:0000256" key="6">
    <source>
        <dbReference type="ARBA" id="ARBA00048679"/>
    </source>
</evidence>
<feature type="signal peptide" evidence="7">
    <location>
        <begin position="1"/>
        <end position="22"/>
    </location>
</feature>
<dbReference type="OrthoDB" id="1183676at2759"/>
<evidence type="ECO:0000313" key="11">
    <source>
        <dbReference type="Proteomes" id="UP000237000"/>
    </source>
</evidence>
<dbReference type="Pfam" id="PF14380">
    <property type="entry name" value="WAK_assoc"/>
    <property type="match status" value="1"/>
</dbReference>
<comment type="caution">
    <text evidence="10">The sequence shown here is derived from an EMBL/GenBank/DDBJ whole genome shotgun (WGS) entry which is preliminary data.</text>
</comment>
<dbReference type="AlphaFoldDB" id="A0A2P5ARF9"/>
<protein>
    <recommendedName>
        <fullName evidence="2">non-specific serine/threonine protein kinase</fullName>
        <ecNumber evidence="2">2.7.11.1</ecNumber>
    </recommendedName>
</protein>
<dbReference type="EMBL" id="JXTC01000729">
    <property type="protein sequence ID" value="PON39132.1"/>
    <property type="molecule type" value="Genomic_DNA"/>
</dbReference>
<dbReference type="Pfam" id="PF13947">
    <property type="entry name" value="GUB_WAK_bind"/>
    <property type="match status" value="1"/>
</dbReference>
<dbReference type="GO" id="GO:0016020">
    <property type="term" value="C:membrane"/>
    <property type="evidence" value="ECO:0007669"/>
    <property type="project" value="UniProtKB-SubCell"/>
</dbReference>
<keyword evidence="3 7" id="KW-0732">Signal</keyword>
<comment type="catalytic activity">
    <reaction evidence="5">
        <text>L-threonyl-[protein] + ATP = O-phospho-L-threonyl-[protein] + ADP + H(+)</text>
        <dbReference type="Rhea" id="RHEA:46608"/>
        <dbReference type="Rhea" id="RHEA-COMP:11060"/>
        <dbReference type="Rhea" id="RHEA-COMP:11605"/>
        <dbReference type="ChEBI" id="CHEBI:15378"/>
        <dbReference type="ChEBI" id="CHEBI:30013"/>
        <dbReference type="ChEBI" id="CHEBI:30616"/>
        <dbReference type="ChEBI" id="CHEBI:61977"/>
        <dbReference type="ChEBI" id="CHEBI:456216"/>
        <dbReference type="EC" id="2.7.11.1"/>
    </reaction>
</comment>
<evidence type="ECO:0000256" key="7">
    <source>
        <dbReference type="SAM" id="SignalP"/>
    </source>
</evidence>
<keyword evidence="10" id="KW-0675">Receptor</keyword>
<dbReference type="GO" id="GO:0030247">
    <property type="term" value="F:polysaccharide binding"/>
    <property type="evidence" value="ECO:0007669"/>
    <property type="project" value="InterPro"/>
</dbReference>
<comment type="catalytic activity">
    <reaction evidence="6">
        <text>L-seryl-[protein] + ATP = O-phospho-L-seryl-[protein] + ADP + H(+)</text>
        <dbReference type="Rhea" id="RHEA:17989"/>
        <dbReference type="Rhea" id="RHEA-COMP:9863"/>
        <dbReference type="Rhea" id="RHEA-COMP:11604"/>
        <dbReference type="ChEBI" id="CHEBI:15378"/>
        <dbReference type="ChEBI" id="CHEBI:29999"/>
        <dbReference type="ChEBI" id="CHEBI:30616"/>
        <dbReference type="ChEBI" id="CHEBI:83421"/>
        <dbReference type="ChEBI" id="CHEBI:456216"/>
        <dbReference type="EC" id="2.7.11.1"/>
    </reaction>
</comment>
<dbReference type="EC" id="2.7.11.1" evidence="2"/>
<evidence type="ECO:0000256" key="5">
    <source>
        <dbReference type="ARBA" id="ARBA00047899"/>
    </source>
</evidence>
<evidence type="ECO:0000259" key="9">
    <source>
        <dbReference type="Pfam" id="PF14380"/>
    </source>
</evidence>
<evidence type="ECO:0000256" key="2">
    <source>
        <dbReference type="ARBA" id="ARBA00012513"/>
    </source>
</evidence>
<comment type="subcellular location">
    <subcellularLocation>
        <location evidence="1">Membrane</location>
        <topology evidence="1">Single-pass membrane protein</topology>
    </subcellularLocation>
</comment>
<dbReference type="PANTHER" id="PTHR33138:SF72">
    <property type="entry name" value="WALL-ASSOCIATED RECEPTOR KINASE CARBOXY-TERMINAL PROTEIN"/>
    <property type="match status" value="1"/>
</dbReference>
<sequence length="274" mass="30478">MHFHVRRTIFVLLILLKTTTFAKNRHLDQKYVECTNTGFRCGNFQNLNYPFWGSDRPEYCGHPEFELKNCGSDAPEIVINSVSYRVLAINTWAYKFTVVRTDYWNDVCPKDLRNGTLYESSSLFSYDSGTQDLILYYRCPINISTTVQAGRFSCKEEGSTGLTNFFATTTSMSGRLSTAACNQSVAIRISDSAANNLQTNTTPGNLTAAINSGFEIDFDAENSRCELCQWSGGLCGSHNVTKEVTCYCKDRSYLSVCGSSNSGSSSDFTAAKQQ</sequence>
<keyword evidence="4" id="KW-0325">Glycoprotein</keyword>
<dbReference type="STRING" id="63057.A0A2P5ARF9"/>
<dbReference type="InterPro" id="IPR025287">
    <property type="entry name" value="WAK_GUB"/>
</dbReference>
<feature type="domain" description="Wall-associated receptor kinase C-terminal" evidence="9">
    <location>
        <begin position="154"/>
        <end position="251"/>
    </location>
</feature>
<keyword evidence="10" id="KW-0808">Transferase</keyword>
<dbReference type="PANTHER" id="PTHR33138">
    <property type="entry name" value="OS01G0690200 PROTEIN"/>
    <property type="match status" value="1"/>
</dbReference>
<evidence type="ECO:0000256" key="4">
    <source>
        <dbReference type="ARBA" id="ARBA00023180"/>
    </source>
</evidence>
<evidence type="ECO:0000313" key="10">
    <source>
        <dbReference type="EMBL" id="PON39132.1"/>
    </source>
</evidence>
<proteinExistence type="predicted"/>
<keyword evidence="10" id="KW-0418">Kinase</keyword>
<gene>
    <name evidence="10" type="ORF">TorRG33x02_343470</name>
</gene>
<dbReference type="InParanoid" id="A0A2P5ARF9"/>
<feature type="domain" description="Wall-associated receptor kinase galacturonan-binding" evidence="8">
    <location>
        <begin position="34"/>
        <end position="100"/>
    </location>
</feature>
<dbReference type="Proteomes" id="UP000237000">
    <property type="component" value="Unassembled WGS sequence"/>
</dbReference>
<keyword evidence="11" id="KW-1185">Reference proteome</keyword>
<evidence type="ECO:0000256" key="1">
    <source>
        <dbReference type="ARBA" id="ARBA00004167"/>
    </source>
</evidence>
<evidence type="ECO:0000259" key="8">
    <source>
        <dbReference type="Pfam" id="PF13947"/>
    </source>
</evidence>
<evidence type="ECO:0000256" key="3">
    <source>
        <dbReference type="ARBA" id="ARBA00022729"/>
    </source>
</evidence>
<accession>A0A2P5ARF9</accession>
<name>A0A2P5ARF9_TREOI</name>
<reference evidence="11" key="1">
    <citation type="submission" date="2016-06" db="EMBL/GenBank/DDBJ databases">
        <title>Parallel loss of symbiosis genes in relatives of nitrogen-fixing non-legume Parasponia.</title>
        <authorList>
            <person name="Van Velzen R."/>
            <person name="Holmer R."/>
            <person name="Bu F."/>
            <person name="Rutten L."/>
            <person name="Van Zeijl A."/>
            <person name="Liu W."/>
            <person name="Santuari L."/>
            <person name="Cao Q."/>
            <person name="Sharma T."/>
            <person name="Shen D."/>
            <person name="Roswanjaya Y."/>
            <person name="Wardhani T."/>
            <person name="Kalhor M.S."/>
            <person name="Jansen J."/>
            <person name="Van den Hoogen J."/>
            <person name="Gungor B."/>
            <person name="Hartog M."/>
            <person name="Hontelez J."/>
            <person name="Verver J."/>
            <person name="Yang W.-C."/>
            <person name="Schijlen E."/>
            <person name="Repin R."/>
            <person name="Schilthuizen M."/>
            <person name="Schranz E."/>
            <person name="Heidstra R."/>
            <person name="Miyata K."/>
            <person name="Fedorova E."/>
            <person name="Kohlen W."/>
            <person name="Bisseling T."/>
            <person name="Smit S."/>
            <person name="Geurts R."/>
        </authorList>
    </citation>
    <scope>NUCLEOTIDE SEQUENCE [LARGE SCALE GENOMIC DNA]</scope>
    <source>
        <strain evidence="11">cv. RG33-2</strain>
    </source>
</reference>